<feature type="domain" description="ParB-like N-terminal" evidence="9">
    <location>
        <begin position="26"/>
        <end position="93"/>
    </location>
</feature>
<dbReference type="InterPro" id="IPR016692">
    <property type="entry name" value="Sulfiredoxin"/>
</dbReference>
<evidence type="ECO:0000256" key="3">
    <source>
        <dbReference type="ARBA" id="ARBA00022741"/>
    </source>
</evidence>
<gene>
    <name evidence="10" type="primary">PLEST011669</name>
    <name evidence="10" type="ORF">PLESTB_001387500</name>
</gene>
<dbReference type="EMBL" id="BRXU01000023">
    <property type="protein sequence ID" value="GLC58680.1"/>
    <property type="molecule type" value="Genomic_DNA"/>
</dbReference>
<dbReference type="CDD" id="cd16395">
    <property type="entry name" value="Srx"/>
    <property type="match status" value="1"/>
</dbReference>
<sequence>MCDAPTCKPGSAPDGLPASIFVSDEAEIHDVPMSVIRRPLISSVDRAKVEDFKQKIQAGVALTPIEVAWVERPEGSYYFSFGGCHRWAAHSERHHPRPPHPRLAPNHKHVPGLEQPLQEPVLLIPLPDRQLKVHAVRVGHWPDWTHQPGNRAGGEAGVPCCW</sequence>
<dbReference type="Pfam" id="PF02195">
    <property type="entry name" value="ParB_N"/>
    <property type="match status" value="1"/>
</dbReference>
<dbReference type="GO" id="GO:0005737">
    <property type="term" value="C:cytoplasm"/>
    <property type="evidence" value="ECO:0007669"/>
    <property type="project" value="TreeGrafter"/>
</dbReference>
<accession>A0A9W6F7I4</accession>
<dbReference type="EC" id="1.8.98.2" evidence="2"/>
<name>A0A9W6F7I4_9CHLO</name>
<keyword evidence="7" id="KW-1015">Disulfide bond</keyword>
<dbReference type="Gene3D" id="3.90.1530.10">
    <property type="entry name" value="Conserved hypothetical protein from pyrococcus furiosus pfu- 392566-001, ParB domain"/>
    <property type="match status" value="1"/>
</dbReference>
<evidence type="ECO:0000256" key="1">
    <source>
        <dbReference type="ARBA" id="ARBA00009609"/>
    </source>
</evidence>
<dbReference type="InterPro" id="IPR003115">
    <property type="entry name" value="ParB_N"/>
</dbReference>
<organism evidence="10 11">
    <name type="scientific">Pleodorina starrii</name>
    <dbReference type="NCBI Taxonomy" id="330485"/>
    <lineage>
        <taxon>Eukaryota</taxon>
        <taxon>Viridiplantae</taxon>
        <taxon>Chlorophyta</taxon>
        <taxon>core chlorophytes</taxon>
        <taxon>Chlorophyceae</taxon>
        <taxon>CS clade</taxon>
        <taxon>Chlamydomonadales</taxon>
        <taxon>Volvocaceae</taxon>
        <taxon>Pleodorina</taxon>
    </lineage>
</organism>
<evidence type="ECO:0000256" key="4">
    <source>
        <dbReference type="ARBA" id="ARBA00022840"/>
    </source>
</evidence>
<keyword evidence="3" id="KW-0547">Nucleotide-binding</keyword>
<protein>
    <recommendedName>
        <fullName evidence="2">sulfiredoxin</fullName>
        <ecNumber evidence="2">1.8.98.2</ecNumber>
    </recommendedName>
</protein>
<dbReference type="SUPFAM" id="SSF110849">
    <property type="entry name" value="ParB/Sulfiredoxin"/>
    <property type="match status" value="1"/>
</dbReference>
<comment type="catalytic activity">
    <reaction evidence="8">
        <text>S-hydroxy-S-oxy-L-cysteinyl-[peroxiredoxin] + [protein]-dithiol + ATP = S-hydroxy-L-cysteinyl-[peroxiredoxin] + [protein]-disulfide + ADP + phosphate</text>
        <dbReference type="Rhea" id="RHEA:17545"/>
        <dbReference type="Rhea" id="RHEA-COMP:10593"/>
        <dbReference type="Rhea" id="RHEA-COMP:10594"/>
        <dbReference type="Rhea" id="RHEA-COMP:13681"/>
        <dbReference type="Rhea" id="RHEA-COMP:17976"/>
        <dbReference type="ChEBI" id="CHEBI:29950"/>
        <dbReference type="ChEBI" id="CHEBI:30616"/>
        <dbReference type="ChEBI" id="CHEBI:43474"/>
        <dbReference type="ChEBI" id="CHEBI:50058"/>
        <dbReference type="ChEBI" id="CHEBI:61973"/>
        <dbReference type="ChEBI" id="CHEBI:61974"/>
        <dbReference type="ChEBI" id="CHEBI:456216"/>
        <dbReference type="EC" id="1.8.98.2"/>
    </reaction>
</comment>
<comment type="similarity">
    <text evidence="1">Belongs to the sulfiredoxin family.</text>
</comment>
<keyword evidence="4" id="KW-0067">ATP-binding</keyword>
<keyword evidence="5" id="KW-0049">Antioxidant</keyword>
<dbReference type="GO" id="GO:0034599">
    <property type="term" value="P:cellular response to oxidative stress"/>
    <property type="evidence" value="ECO:0007669"/>
    <property type="project" value="TreeGrafter"/>
</dbReference>
<evidence type="ECO:0000256" key="2">
    <source>
        <dbReference type="ARBA" id="ARBA00013055"/>
    </source>
</evidence>
<evidence type="ECO:0000313" key="10">
    <source>
        <dbReference type="EMBL" id="GLC58680.1"/>
    </source>
</evidence>
<dbReference type="GO" id="GO:0032542">
    <property type="term" value="F:sulfiredoxin activity"/>
    <property type="evidence" value="ECO:0007669"/>
    <property type="project" value="InterPro"/>
</dbReference>
<evidence type="ECO:0000256" key="8">
    <source>
        <dbReference type="ARBA" id="ARBA00047514"/>
    </source>
</evidence>
<dbReference type="InterPro" id="IPR036086">
    <property type="entry name" value="ParB/Sulfiredoxin_sf"/>
</dbReference>
<evidence type="ECO:0000256" key="7">
    <source>
        <dbReference type="ARBA" id="ARBA00023157"/>
    </source>
</evidence>
<proteinExistence type="inferred from homology"/>
<evidence type="ECO:0000259" key="9">
    <source>
        <dbReference type="Pfam" id="PF02195"/>
    </source>
</evidence>
<dbReference type="AlphaFoldDB" id="A0A9W6F7I4"/>
<dbReference type="PANTHER" id="PTHR21348">
    <property type="match status" value="1"/>
</dbReference>
<reference evidence="10 11" key="1">
    <citation type="journal article" date="2023" name="Commun. Biol.">
        <title>Reorganization of the ancestral sex-determining regions during the evolution of trioecy in Pleodorina starrii.</title>
        <authorList>
            <person name="Takahashi K."/>
            <person name="Suzuki S."/>
            <person name="Kawai-Toyooka H."/>
            <person name="Yamamoto K."/>
            <person name="Hamaji T."/>
            <person name="Ootsuki R."/>
            <person name="Yamaguchi H."/>
            <person name="Kawachi M."/>
            <person name="Higashiyama T."/>
            <person name="Nozaki H."/>
        </authorList>
    </citation>
    <scope>NUCLEOTIDE SEQUENCE [LARGE SCALE GENOMIC DNA]</scope>
    <source>
        <strain evidence="10 11">NIES-4479</strain>
    </source>
</reference>
<dbReference type="PANTHER" id="PTHR21348:SF2">
    <property type="entry name" value="SULFIREDOXIN-1"/>
    <property type="match status" value="1"/>
</dbReference>
<evidence type="ECO:0000313" key="11">
    <source>
        <dbReference type="Proteomes" id="UP001165080"/>
    </source>
</evidence>
<keyword evidence="11" id="KW-1185">Reference proteome</keyword>
<comment type="caution">
    <text evidence="10">The sequence shown here is derived from an EMBL/GenBank/DDBJ whole genome shotgun (WGS) entry which is preliminary data.</text>
</comment>
<evidence type="ECO:0000256" key="5">
    <source>
        <dbReference type="ARBA" id="ARBA00022862"/>
    </source>
</evidence>
<keyword evidence="6" id="KW-0560">Oxidoreductase</keyword>
<dbReference type="Proteomes" id="UP001165080">
    <property type="component" value="Unassembled WGS sequence"/>
</dbReference>
<evidence type="ECO:0000256" key="6">
    <source>
        <dbReference type="ARBA" id="ARBA00023002"/>
    </source>
</evidence>